<protein>
    <recommendedName>
        <fullName evidence="8">Probable lipid II flippase MurJ</fullName>
    </recommendedName>
</protein>
<keyword evidence="7 8" id="KW-0472">Membrane</keyword>
<feature type="transmembrane region" description="Helical" evidence="8">
    <location>
        <begin position="521"/>
        <end position="542"/>
    </location>
</feature>
<dbReference type="AlphaFoldDB" id="A0A2H0VB87"/>
<feature type="transmembrane region" description="Helical" evidence="8">
    <location>
        <begin position="165"/>
        <end position="187"/>
    </location>
</feature>
<dbReference type="InterPro" id="IPR051050">
    <property type="entry name" value="Lipid_II_flippase_MurJ/MviN"/>
</dbReference>
<evidence type="ECO:0000256" key="9">
    <source>
        <dbReference type="PIRNR" id="PIRNR002869"/>
    </source>
</evidence>
<sequence length="564" mass="61645">MTLITCYKLKFCNFKRLFHSAKLHLKLYSVIQRLLKLENTFSLSKAAIIVGFFALLSRLVGLLRDRLFASAFGAGDTLDVYYAAFRVPDFVFNLLILGTLSVAFIPVFTELLYTDEQKAYKNANTILNFSFLVMGAVSLLLMFAAEPLTKLLVPGFEGEKFQHTVTLTRLFLLSPVIFTLSNVFTSILNAQKKFLIVGLAPILYNCGIIFGLLLLYPRFGLIGLGYGVIIGAILHLVVQIPEAAKNGYRWRPVIDLKDKSLRKIGKLFIPRIFGLDNSQISLIIGSIVGSILASGSIAVYNLANNLQTVPLGVFAISIAVASFPVMSEFYAKKDEPSFVKTLGTSIVKILFFMVPISILILIFRAYIVRLAFGAGNFGWQDTILTFNTLGIFSFSLFAQSLSPLLARAFYARHNTITPVTINLLVMAVNAGLAYYLGKTFGITGVAAAFSVASVLSAGLLFFILRVNLGKAFSDQKSAYLINFDNLISHSLLKIAASSIIMGSVGYGLLYGVEKFVNTHTGLGLLIQAGLAASIAVIVYLMAASYLKLSQADVILAKLKSYVSK</sequence>
<dbReference type="EMBL" id="PFAK01000026">
    <property type="protein sequence ID" value="PIR96345.1"/>
    <property type="molecule type" value="Genomic_DNA"/>
</dbReference>
<evidence type="ECO:0000313" key="11">
    <source>
        <dbReference type="Proteomes" id="UP000230922"/>
    </source>
</evidence>
<dbReference type="GO" id="GO:0005886">
    <property type="term" value="C:plasma membrane"/>
    <property type="evidence" value="ECO:0007669"/>
    <property type="project" value="UniProtKB-SubCell"/>
</dbReference>
<keyword evidence="3 8" id="KW-0812">Transmembrane</keyword>
<dbReference type="GO" id="GO:0034204">
    <property type="term" value="P:lipid translocation"/>
    <property type="evidence" value="ECO:0007669"/>
    <property type="project" value="TreeGrafter"/>
</dbReference>
<evidence type="ECO:0000256" key="7">
    <source>
        <dbReference type="ARBA" id="ARBA00023136"/>
    </source>
</evidence>
<feature type="transmembrane region" description="Helical" evidence="8">
    <location>
        <begin position="280"/>
        <end position="303"/>
    </location>
</feature>
<feature type="transmembrane region" description="Helical" evidence="8">
    <location>
        <begin position="194"/>
        <end position="215"/>
    </location>
</feature>
<gene>
    <name evidence="10" type="primary">mviN</name>
    <name evidence="8" type="synonym">murJ</name>
    <name evidence="10" type="ORF">COT92_01640</name>
</gene>
<evidence type="ECO:0000256" key="4">
    <source>
        <dbReference type="ARBA" id="ARBA00022960"/>
    </source>
</evidence>
<dbReference type="HAMAP" id="MF_02078">
    <property type="entry name" value="MurJ_MviN"/>
    <property type="match status" value="1"/>
</dbReference>
<comment type="caution">
    <text evidence="10">The sequence shown here is derived from an EMBL/GenBank/DDBJ whole genome shotgun (WGS) entry which is preliminary data.</text>
</comment>
<keyword evidence="2 8" id="KW-1003">Cell membrane</keyword>
<feature type="transmembrane region" description="Helical" evidence="8">
    <location>
        <begin position="383"/>
        <end position="404"/>
    </location>
</feature>
<feature type="transmembrane region" description="Helical" evidence="8">
    <location>
        <begin position="416"/>
        <end position="436"/>
    </location>
</feature>
<feature type="transmembrane region" description="Helical" evidence="8">
    <location>
        <begin position="125"/>
        <end position="145"/>
    </location>
</feature>
<keyword evidence="8 9" id="KW-0961">Cell wall biogenesis/degradation</keyword>
<dbReference type="PRINTS" id="PR01806">
    <property type="entry name" value="VIRFACTRMVIN"/>
</dbReference>
<dbReference type="Pfam" id="PF03023">
    <property type="entry name" value="MurJ"/>
    <property type="match status" value="1"/>
</dbReference>
<comment type="subcellular location">
    <subcellularLocation>
        <location evidence="1 8">Cell membrane</location>
        <topology evidence="1 8">Multi-pass membrane protein</topology>
    </subcellularLocation>
</comment>
<evidence type="ECO:0000256" key="3">
    <source>
        <dbReference type="ARBA" id="ARBA00022692"/>
    </source>
</evidence>
<dbReference type="PIRSF" id="PIRSF002869">
    <property type="entry name" value="MviN"/>
    <property type="match status" value="1"/>
</dbReference>
<dbReference type="CDD" id="cd13123">
    <property type="entry name" value="MATE_MurJ_like"/>
    <property type="match status" value="1"/>
</dbReference>
<feature type="transmembrane region" description="Helical" evidence="8">
    <location>
        <begin position="309"/>
        <end position="330"/>
    </location>
</feature>
<comment type="pathway">
    <text evidence="8">Cell wall biogenesis; peptidoglycan biosynthesis.</text>
</comment>
<dbReference type="GO" id="GO:0015648">
    <property type="term" value="F:lipid-linked peptidoglycan transporter activity"/>
    <property type="evidence" value="ECO:0007669"/>
    <property type="project" value="UniProtKB-UniRule"/>
</dbReference>
<dbReference type="GO" id="GO:0071555">
    <property type="term" value="P:cell wall organization"/>
    <property type="evidence" value="ECO:0007669"/>
    <property type="project" value="UniProtKB-UniRule"/>
</dbReference>
<feature type="transmembrane region" description="Helical" evidence="8">
    <location>
        <begin position="90"/>
        <end position="113"/>
    </location>
</feature>
<accession>A0A2H0VB87</accession>
<feature type="transmembrane region" description="Helical" evidence="8">
    <location>
        <begin position="43"/>
        <end position="60"/>
    </location>
</feature>
<dbReference type="GO" id="GO:0009252">
    <property type="term" value="P:peptidoglycan biosynthetic process"/>
    <property type="evidence" value="ECO:0007669"/>
    <property type="project" value="UniProtKB-UniRule"/>
</dbReference>
<dbReference type="UniPathway" id="UPA00219"/>
<dbReference type="PANTHER" id="PTHR47019:SF1">
    <property type="entry name" value="LIPID II FLIPPASE MURJ"/>
    <property type="match status" value="1"/>
</dbReference>
<evidence type="ECO:0000256" key="1">
    <source>
        <dbReference type="ARBA" id="ARBA00004651"/>
    </source>
</evidence>
<dbReference type="PANTHER" id="PTHR47019">
    <property type="entry name" value="LIPID II FLIPPASE MURJ"/>
    <property type="match status" value="1"/>
</dbReference>
<evidence type="ECO:0000256" key="6">
    <source>
        <dbReference type="ARBA" id="ARBA00022989"/>
    </source>
</evidence>
<organism evidence="10 11">
    <name type="scientific">Candidatus Doudnabacteria bacterium CG10_big_fil_rev_8_21_14_0_10_42_18</name>
    <dbReference type="NCBI Taxonomy" id="1974552"/>
    <lineage>
        <taxon>Bacteria</taxon>
        <taxon>Candidatus Doudnaibacteriota</taxon>
    </lineage>
</organism>
<dbReference type="InterPro" id="IPR004268">
    <property type="entry name" value="MurJ"/>
</dbReference>
<evidence type="ECO:0000256" key="5">
    <source>
        <dbReference type="ARBA" id="ARBA00022984"/>
    </source>
</evidence>
<dbReference type="NCBIfam" id="TIGR01695">
    <property type="entry name" value="murJ_mviN"/>
    <property type="match status" value="1"/>
</dbReference>
<reference evidence="11" key="1">
    <citation type="submission" date="2017-09" db="EMBL/GenBank/DDBJ databases">
        <title>Depth-based differentiation of microbial function through sediment-hosted aquifers and enrichment of novel symbionts in the deep terrestrial subsurface.</title>
        <authorList>
            <person name="Probst A.J."/>
            <person name="Ladd B."/>
            <person name="Jarett J.K."/>
            <person name="Geller-Mcgrath D.E."/>
            <person name="Sieber C.M.K."/>
            <person name="Emerson J.B."/>
            <person name="Anantharaman K."/>
            <person name="Thomas B.C."/>
            <person name="Malmstrom R."/>
            <person name="Stieglmeier M."/>
            <person name="Klingl A."/>
            <person name="Woyke T."/>
            <person name="Ryan C.M."/>
            <person name="Banfield J.F."/>
        </authorList>
    </citation>
    <scope>NUCLEOTIDE SEQUENCE [LARGE SCALE GENOMIC DNA]</scope>
</reference>
<feature type="transmembrane region" description="Helical" evidence="8">
    <location>
        <begin position="442"/>
        <end position="464"/>
    </location>
</feature>
<comment type="function">
    <text evidence="8 9">Involved in peptidoglycan biosynthesis. Transports lipid-linked peptidoglycan precursors from the inner to the outer leaflet of the cytoplasmic membrane.</text>
</comment>
<dbReference type="Proteomes" id="UP000230922">
    <property type="component" value="Unassembled WGS sequence"/>
</dbReference>
<evidence type="ECO:0000256" key="2">
    <source>
        <dbReference type="ARBA" id="ARBA00022475"/>
    </source>
</evidence>
<evidence type="ECO:0000313" key="10">
    <source>
        <dbReference type="EMBL" id="PIR96345.1"/>
    </source>
</evidence>
<feature type="transmembrane region" description="Helical" evidence="8">
    <location>
        <begin position="342"/>
        <end position="363"/>
    </location>
</feature>
<keyword evidence="8 9" id="KW-0813">Transport</keyword>
<evidence type="ECO:0000256" key="8">
    <source>
        <dbReference type="HAMAP-Rule" id="MF_02078"/>
    </source>
</evidence>
<keyword evidence="6 8" id="KW-1133">Transmembrane helix</keyword>
<comment type="similarity">
    <text evidence="8 9">Belongs to the MurJ/MviN family.</text>
</comment>
<dbReference type="GO" id="GO:0008360">
    <property type="term" value="P:regulation of cell shape"/>
    <property type="evidence" value="ECO:0007669"/>
    <property type="project" value="UniProtKB-UniRule"/>
</dbReference>
<keyword evidence="4 8" id="KW-0133">Cell shape</keyword>
<name>A0A2H0VB87_9BACT</name>
<proteinExistence type="inferred from homology"/>
<feature type="transmembrane region" description="Helical" evidence="8">
    <location>
        <begin position="485"/>
        <end position="509"/>
    </location>
</feature>
<keyword evidence="5 8" id="KW-0573">Peptidoglycan synthesis</keyword>